<evidence type="ECO:0000313" key="6">
    <source>
        <dbReference type="EMBL" id="TVO78039.1"/>
    </source>
</evidence>
<keyword evidence="4" id="KW-0574">Periplasm</keyword>
<dbReference type="GO" id="GO:0030288">
    <property type="term" value="C:outer membrane-bounded periplasmic space"/>
    <property type="evidence" value="ECO:0007669"/>
    <property type="project" value="TreeGrafter"/>
</dbReference>
<dbReference type="Proteomes" id="UP000318349">
    <property type="component" value="Unassembled WGS sequence"/>
</dbReference>
<evidence type="ECO:0000256" key="3">
    <source>
        <dbReference type="ARBA" id="ARBA00022729"/>
    </source>
</evidence>
<evidence type="ECO:0000256" key="1">
    <source>
        <dbReference type="ARBA" id="ARBA00004418"/>
    </source>
</evidence>
<sequence length="232" mass="25625">MAPMIRRLKGLASAFTPLYLSLPRVNRALRGAARHCSCRWRGTRPGPDRRRIKESMMNKRKSIIGAFLLASSIALAVPLAAQAAPGMGGGKGGCEASMHMGPGMDGPGRGGMMRMLKGLDLTEAQRDQIFELKHAEMPKMREQMKLMRDLKNQLREAATAENYDAARVKALTEQQSVAMATMMQSRIAGERAVYEVLTPEQRKQLQEKRAWRGDKREGMGRGMMRGGPSPDA</sequence>
<comment type="subcellular location">
    <subcellularLocation>
        <location evidence="1">Periplasm</location>
    </subcellularLocation>
</comment>
<evidence type="ECO:0000313" key="7">
    <source>
        <dbReference type="Proteomes" id="UP000318349"/>
    </source>
</evidence>
<keyword evidence="3" id="KW-0732">Signal</keyword>
<dbReference type="Pfam" id="PF07813">
    <property type="entry name" value="LTXXQ"/>
    <property type="match status" value="1"/>
</dbReference>
<gene>
    <name evidence="6" type="ORF">FHP89_06040</name>
</gene>
<dbReference type="InterPro" id="IPR052211">
    <property type="entry name" value="Cpx_auxiliary_protein"/>
</dbReference>
<dbReference type="CDD" id="cd09916">
    <property type="entry name" value="CpxP_like"/>
    <property type="match status" value="1"/>
</dbReference>
<feature type="compositionally biased region" description="Basic and acidic residues" evidence="5">
    <location>
        <begin position="202"/>
        <end position="219"/>
    </location>
</feature>
<name>A0A557RSC7_9RHOO</name>
<reference evidence="6 7" key="1">
    <citation type="submission" date="2019-07" db="EMBL/GenBank/DDBJ databases">
        <title>The pathways for chlorine oxyanion respiration interact through the shared metabolite chlorate.</title>
        <authorList>
            <person name="Barnum T.P."/>
            <person name="Cheng Y."/>
            <person name="Hill K.A."/>
            <person name="Lucas L.N."/>
            <person name="Carlson H.K."/>
            <person name="Coates J.D."/>
        </authorList>
    </citation>
    <scope>NUCLEOTIDE SEQUENCE [LARGE SCALE GENOMIC DNA]</scope>
    <source>
        <strain evidence="6 7">SFB-1</strain>
    </source>
</reference>
<comment type="caution">
    <text evidence="6">The sequence shown here is derived from an EMBL/GenBank/DDBJ whole genome shotgun (WGS) entry which is preliminary data.</text>
</comment>
<comment type="similarity">
    <text evidence="2">Belongs to the CpxP/Spy family.</text>
</comment>
<dbReference type="Gene3D" id="1.20.120.1490">
    <property type="match status" value="1"/>
</dbReference>
<evidence type="ECO:0000256" key="5">
    <source>
        <dbReference type="SAM" id="MobiDB-lite"/>
    </source>
</evidence>
<proteinExistence type="inferred from homology"/>
<dbReference type="InterPro" id="IPR012899">
    <property type="entry name" value="LTXXQ"/>
</dbReference>
<dbReference type="EMBL" id="VMNI01000006">
    <property type="protein sequence ID" value="TVO78039.1"/>
    <property type="molecule type" value="Genomic_DNA"/>
</dbReference>
<dbReference type="PANTHER" id="PTHR38102:SF1">
    <property type="entry name" value="PERIPLASMIC CHAPERONE SPY"/>
    <property type="match status" value="1"/>
</dbReference>
<feature type="region of interest" description="Disordered" evidence="5">
    <location>
        <begin position="202"/>
        <end position="232"/>
    </location>
</feature>
<dbReference type="PANTHER" id="PTHR38102">
    <property type="entry name" value="PERIPLASMIC CHAPERONE SPY"/>
    <property type="match status" value="1"/>
</dbReference>
<protein>
    <submittedName>
        <fullName evidence="6">Periplasmic heavy metal sensor</fullName>
    </submittedName>
</protein>
<evidence type="ECO:0000256" key="4">
    <source>
        <dbReference type="ARBA" id="ARBA00022764"/>
    </source>
</evidence>
<dbReference type="AlphaFoldDB" id="A0A557RSC7"/>
<accession>A0A557RSC7</accession>
<evidence type="ECO:0000256" key="2">
    <source>
        <dbReference type="ARBA" id="ARBA00008441"/>
    </source>
</evidence>
<organism evidence="6 7">
    <name type="scientific">Denitromonas halophila</name>
    <dbReference type="NCBI Taxonomy" id="1629404"/>
    <lineage>
        <taxon>Bacteria</taxon>
        <taxon>Pseudomonadati</taxon>
        <taxon>Pseudomonadota</taxon>
        <taxon>Betaproteobacteria</taxon>
        <taxon>Rhodocyclales</taxon>
        <taxon>Zoogloeaceae</taxon>
        <taxon>Denitromonas</taxon>
    </lineage>
</organism>
<dbReference type="GO" id="GO:0051082">
    <property type="term" value="F:unfolded protein binding"/>
    <property type="evidence" value="ECO:0007669"/>
    <property type="project" value="TreeGrafter"/>
</dbReference>